<evidence type="ECO:0000256" key="1">
    <source>
        <dbReference type="SAM" id="MobiDB-lite"/>
    </source>
</evidence>
<name>A0A8K0SNJ6_9HYPO</name>
<protein>
    <submittedName>
        <fullName evidence="2">Uncharacterized protein</fullName>
    </submittedName>
</protein>
<reference evidence="2" key="1">
    <citation type="journal article" date="2021" name="Nat. Commun.">
        <title>Genetic determinants of endophytism in the Arabidopsis root mycobiome.</title>
        <authorList>
            <person name="Mesny F."/>
            <person name="Miyauchi S."/>
            <person name="Thiergart T."/>
            <person name="Pickel B."/>
            <person name="Atanasova L."/>
            <person name="Karlsson M."/>
            <person name="Huettel B."/>
            <person name="Barry K.W."/>
            <person name="Haridas S."/>
            <person name="Chen C."/>
            <person name="Bauer D."/>
            <person name="Andreopoulos W."/>
            <person name="Pangilinan J."/>
            <person name="LaButti K."/>
            <person name="Riley R."/>
            <person name="Lipzen A."/>
            <person name="Clum A."/>
            <person name="Drula E."/>
            <person name="Henrissat B."/>
            <person name="Kohler A."/>
            <person name="Grigoriev I.V."/>
            <person name="Martin F.M."/>
            <person name="Hacquard S."/>
        </authorList>
    </citation>
    <scope>NUCLEOTIDE SEQUENCE</scope>
    <source>
        <strain evidence="2">MPI-CAGE-CH-0235</strain>
    </source>
</reference>
<sequence length="453" mass="51234">MSASVLEHWDRLLIRYYAYKRHLSTLGLSRKYPRNQLTPDQRAEVRVWLLRPSSMNGIAPLDAFQASWTPLADPTDIDIPPYSTEYQKSVHIERSLIDKAMVTYPGIATSTTNASLTGLHFLSEGIDDIWNVEELDRMLHDHPEVNSIHPGSEIPFSPSDNVWWFQDACNAKFLTADNHRSLAKVRFMHGNLGRDKAESYLEALVESCDRGHSISALVLTPAHKTRAVYDEITENWSDILRPVVYGQDTMGYEHSVNIEALVMKSTAGYRGDAPEVILASYEDLEDLAALPSIPRLTLVLDDVDLVIEENYLKLPVENPDSPWDDLLYRFSRITSTYAGIQQLMAYILLKLYDTKDDVELDAFCTDHSFELAKIVPQASRPAENLQSSGQSDQPEPYWESSLQEAPSPELIKSELQWRTKESGVAQAALKLIRSTVKAGRRILIWVADEAVQM</sequence>
<dbReference type="Proteomes" id="UP000813444">
    <property type="component" value="Unassembled WGS sequence"/>
</dbReference>
<feature type="region of interest" description="Disordered" evidence="1">
    <location>
        <begin position="382"/>
        <end position="405"/>
    </location>
</feature>
<evidence type="ECO:0000313" key="3">
    <source>
        <dbReference type="Proteomes" id="UP000813444"/>
    </source>
</evidence>
<accession>A0A8K0SNJ6</accession>
<proteinExistence type="predicted"/>
<evidence type="ECO:0000313" key="2">
    <source>
        <dbReference type="EMBL" id="KAH7312583.1"/>
    </source>
</evidence>
<keyword evidence="3" id="KW-1185">Reference proteome</keyword>
<dbReference type="AlphaFoldDB" id="A0A8K0SNJ6"/>
<comment type="caution">
    <text evidence="2">The sequence shown here is derived from an EMBL/GenBank/DDBJ whole genome shotgun (WGS) entry which is preliminary data.</text>
</comment>
<feature type="compositionally biased region" description="Polar residues" evidence="1">
    <location>
        <begin position="384"/>
        <end position="393"/>
    </location>
</feature>
<gene>
    <name evidence="2" type="ORF">B0I35DRAFT_411290</name>
</gene>
<organism evidence="2 3">
    <name type="scientific">Stachybotrys elegans</name>
    <dbReference type="NCBI Taxonomy" id="80388"/>
    <lineage>
        <taxon>Eukaryota</taxon>
        <taxon>Fungi</taxon>
        <taxon>Dikarya</taxon>
        <taxon>Ascomycota</taxon>
        <taxon>Pezizomycotina</taxon>
        <taxon>Sordariomycetes</taxon>
        <taxon>Hypocreomycetidae</taxon>
        <taxon>Hypocreales</taxon>
        <taxon>Stachybotryaceae</taxon>
        <taxon>Stachybotrys</taxon>
    </lineage>
</organism>
<dbReference type="EMBL" id="JAGPNK010000010">
    <property type="protein sequence ID" value="KAH7312583.1"/>
    <property type="molecule type" value="Genomic_DNA"/>
</dbReference>